<dbReference type="AlphaFoldDB" id="A0A5A8CHI9"/>
<keyword evidence="3" id="KW-0677">Repeat</keyword>
<dbReference type="InterPro" id="IPR015943">
    <property type="entry name" value="WD40/YVTN_repeat-like_dom_sf"/>
</dbReference>
<dbReference type="PROSITE" id="PS50082">
    <property type="entry name" value="WD_REPEATS_2"/>
    <property type="match status" value="2"/>
</dbReference>
<dbReference type="Gene3D" id="2.130.10.10">
    <property type="entry name" value="YVTN repeat-like/Quinoprotein amine dehydrogenase"/>
    <property type="match status" value="1"/>
</dbReference>
<organism evidence="7 8">
    <name type="scientific">Cafeteria roenbergensis</name>
    <name type="common">Marine flagellate</name>
    <dbReference type="NCBI Taxonomy" id="33653"/>
    <lineage>
        <taxon>Eukaryota</taxon>
        <taxon>Sar</taxon>
        <taxon>Stramenopiles</taxon>
        <taxon>Bigyra</taxon>
        <taxon>Opalozoa</taxon>
        <taxon>Bicosoecida</taxon>
        <taxon>Cafeteriaceae</taxon>
        <taxon>Cafeteria</taxon>
    </lineage>
</organism>
<evidence type="ECO:0000256" key="1">
    <source>
        <dbReference type="ARBA" id="ARBA00005672"/>
    </source>
</evidence>
<evidence type="ECO:0000313" key="7">
    <source>
        <dbReference type="EMBL" id="KAA0152107.1"/>
    </source>
</evidence>
<sequence>MECARDVEARIGAICALPVRGSSHLFAVAGGNPRGGNQIRVLEYLPSTSEILPASVVSCPGAGAVAYRCMAPAGGKAGIVAAVEDPLTSEADEDGGNVVLLRLPTLSAGEGGDEDGSEEAALVLRLPASGCFGEDSERRAAVRVVRWKPRLDDEDDEDDEDDHDGEDGGGSADGRPTGAGPGAPAEPAAAAEPQLLVTVAPGCVTVWRVTSGSDPAAEALRSWRPPAGEAAASAAFDPTAACRVVVAAGGSIYVWDGAATEGTSPVLAARAAHDGARVLDVSCNPNRPWVVASAGEDGCVRVWDMRHCSADGSEAAEGGGASQLCLRGHSHWCGGVRFNPFHDQLLLSSGTDGAVCLWSAPSVSSAPLDPEASDDADGAGAGSRARPGKRAADAALRRWATHGDAVPASCLTWSAGSAWVVASASVEGHFAVREVPHEAKYKILLH</sequence>
<gene>
    <name evidence="7" type="ORF">FNF29_04221</name>
</gene>
<comment type="caution">
    <text evidence="7">The sequence shown here is derived from an EMBL/GenBank/DDBJ whole genome shotgun (WGS) entry which is preliminary data.</text>
</comment>
<accession>A0A5A8CHI9</accession>
<dbReference type="SMART" id="SM00320">
    <property type="entry name" value="WD40"/>
    <property type="match status" value="4"/>
</dbReference>
<dbReference type="Proteomes" id="UP000323011">
    <property type="component" value="Unassembled WGS sequence"/>
</dbReference>
<dbReference type="Pfam" id="PF23609">
    <property type="entry name" value="Beta-prop_EIPR1"/>
    <property type="match status" value="1"/>
</dbReference>
<dbReference type="InterPro" id="IPR019775">
    <property type="entry name" value="WD40_repeat_CS"/>
</dbReference>
<dbReference type="InterPro" id="IPR001680">
    <property type="entry name" value="WD40_rpt"/>
</dbReference>
<dbReference type="SUPFAM" id="SSF101908">
    <property type="entry name" value="Putative isomerase YbhE"/>
    <property type="match status" value="1"/>
</dbReference>
<evidence type="ECO:0000256" key="4">
    <source>
        <dbReference type="PROSITE-ProRule" id="PRU00221"/>
    </source>
</evidence>
<feature type="region of interest" description="Disordered" evidence="5">
    <location>
        <begin position="151"/>
        <end position="189"/>
    </location>
</feature>
<feature type="region of interest" description="Disordered" evidence="5">
    <location>
        <begin position="364"/>
        <end position="388"/>
    </location>
</feature>
<evidence type="ECO:0000256" key="3">
    <source>
        <dbReference type="ARBA" id="ARBA00022737"/>
    </source>
</evidence>
<evidence type="ECO:0000313" key="8">
    <source>
        <dbReference type="Proteomes" id="UP000323011"/>
    </source>
</evidence>
<proteinExistence type="inferred from homology"/>
<evidence type="ECO:0000256" key="5">
    <source>
        <dbReference type="SAM" id="MobiDB-lite"/>
    </source>
</evidence>
<feature type="compositionally biased region" description="Acidic residues" evidence="5">
    <location>
        <begin position="152"/>
        <end position="167"/>
    </location>
</feature>
<feature type="repeat" description="WD" evidence="4">
    <location>
        <begin position="326"/>
        <end position="359"/>
    </location>
</feature>
<dbReference type="EMBL" id="VLTN01000023">
    <property type="protein sequence ID" value="KAA0152107.1"/>
    <property type="molecule type" value="Genomic_DNA"/>
</dbReference>
<feature type="repeat" description="WD" evidence="4">
    <location>
        <begin position="291"/>
        <end position="306"/>
    </location>
</feature>
<comment type="similarity">
    <text evidence="1">Belongs to the WD repeat EIPR1 family.</text>
</comment>
<dbReference type="GO" id="GO:0016567">
    <property type="term" value="P:protein ubiquitination"/>
    <property type="evidence" value="ECO:0007669"/>
    <property type="project" value="TreeGrafter"/>
</dbReference>
<name>A0A5A8CHI9_CAFRO</name>
<dbReference type="PANTHER" id="PTHR14205">
    <property type="entry name" value="WD-REPEAT PROTEIN"/>
    <property type="match status" value="1"/>
</dbReference>
<keyword evidence="8" id="KW-1185">Reference proteome</keyword>
<dbReference type="InterPro" id="IPR059104">
    <property type="entry name" value="Beta-prop_EIPR1-like"/>
</dbReference>
<feature type="domain" description="EIPR1-like beta-propeller" evidence="6">
    <location>
        <begin position="229"/>
        <end position="358"/>
    </location>
</feature>
<dbReference type="PANTHER" id="PTHR14205:SF15">
    <property type="entry name" value="EARP AND GARP COMPLEX-INTERACTING PROTEIN 1"/>
    <property type="match status" value="1"/>
</dbReference>
<feature type="compositionally biased region" description="Gly residues" evidence="5">
    <location>
        <begin position="168"/>
        <end position="181"/>
    </location>
</feature>
<reference evidence="7 8" key="1">
    <citation type="submission" date="2019-07" db="EMBL/GenBank/DDBJ databases">
        <title>Genomes of Cafeteria roenbergensis.</title>
        <authorList>
            <person name="Fischer M.G."/>
            <person name="Hackl T."/>
            <person name="Roman M."/>
        </authorList>
    </citation>
    <scope>NUCLEOTIDE SEQUENCE [LARGE SCALE GENOMIC DNA]</scope>
    <source>
        <strain evidence="7 8">BVI</strain>
    </source>
</reference>
<protein>
    <recommendedName>
        <fullName evidence="6">EIPR1-like beta-propeller domain-containing protein</fullName>
    </recommendedName>
</protein>
<keyword evidence="2 4" id="KW-0853">WD repeat</keyword>
<dbReference type="InterPro" id="IPR040323">
    <property type="entry name" value="EIPR1"/>
</dbReference>
<evidence type="ECO:0000259" key="6">
    <source>
        <dbReference type="Pfam" id="PF23609"/>
    </source>
</evidence>
<dbReference type="PROSITE" id="PS00678">
    <property type="entry name" value="WD_REPEATS_1"/>
    <property type="match status" value="1"/>
</dbReference>
<evidence type="ECO:0000256" key="2">
    <source>
        <dbReference type="ARBA" id="ARBA00022574"/>
    </source>
</evidence>